<dbReference type="eggNOG" id="COG0730">
    <property type="taxonomic scope" value="Bacteria"/>
</dbReference>
<dbReference type="Pfam" id="PF01925">
    <property type="entry name" value="TauE"/>
    <property type="match status" value="1"/>
</dbReference>
<evidence type="ECO:0000313" key="10">
    <source>
        <dbReference type="Proteomes" id="UP000181976"/>
    </source>
</evidence>
<name>A0A1I2EMU9_9BACT</name>
<feature type="transmembrane region" description="Helical" evidence="8">
    <location>
        <begin position="84"/>
        <end position="103"/>
    </location>
</feature>
<feature type="transmembrane region" description="Helical" evidence="8">
    <location>
        <begin position="139"/>
        <end position="164"/>
    </location>
</feature>
<feature type="transmembrane region" description="Helical" evidence="8">
    <location>
        <begin position="176"/>
        <end position="197"/>
    </location>
</feature>
<protein>
    <recommendedName>
        <fullName evidence="8">Probable membrane transporter protein</fullName>
    </recommendedName>
</protein>
<feature type="transmembrane region" description="Helical" evidence="8">
    <location>
        <begin position="110"/>
        <end position="127"/>
    </location>
</feature>
<evidence type="ECO:0000256" key="8">
    <source>
        <dbReference type="RuleBase" id="RU363041"/>
    </source>
</evidence>
<dbReference type="InterPro" id="IPR002781">
    <property type="entry name" value="TM_pro_TauE-like"/>
</dbReference>
<evidence type="ECO:0000256" key="6">
    <source>
        <dbReference type="ARBA" id="ARBA00022989"/>
    </source>
</evidence>
<feature type="transmembrane region" description="Helical" evidence="8">
    <location>
        <begin position="45"/>
        <end position="64"/>
    </location>
</feature>
<dbReference type="RefSeq" id="WP_081474960.1">
    <property type="nucleotide sequence ID" value="NZ_AFSL01000096.1"/>
</dbReference>
<evidence type="ECO:0000313" key="9">
    <source>
        <dbReference type="EMBL" id="SFE94119.1"/>
    </source>
</evidence>
<organism evidence="9 10">
    <name type="scientific">Thermophagus xiamenensis</name>
    <dbReference type="NCBI Taxonomy" id="385682"/>
    <lineage>
        <taxon>Bacteria</taxon>
        <taxon>Pseudomonadati</taxon>
        <taxon>Bacteroidota</taxon>
        <taxon>Bacteroidia</taxon>
        <taxon>Marinilabiliales</taxon>
        <taxon>Marinilabiliaceae</taxon>
        <taxon>Thermophagus</taxon>
    </lineage>
</organism>
<comment type="subcellular location">
    <subcellularLocation>
        <location evidence="1 8">Cell membrane</location>
        <topology evidence="1 8">Multi-pass membrane protein</topology>
    </subcellularLocation>
</comment>
<proteinExistence type="inferred from homology"/>
<evidence type="ECO:0000256" key="2">
    <source>
        <dbReference type="ARBA" id="ARBA00009142"/>
    </source>
</evidence>
<evidence type="ECO:0000256" key="3">
    <source>
        <dbReference type="ARBA" id="ARBA00022448"/>
    </source>
</evidence>
<dbReference type="PANTHER" id="PTHR30269:SF37">
    <property type="entry name" value="MEMBRANE TRANSPORTER PROTEIN"/>
    <property type="match status" value="1"/>
</dbReference>
<dbReference type="OrthoDB" id="9801058at2"/>
<evidence type="ECO:0000256" key="7">
    <source>
        <dbReference type="ARBA" id="ARBA00023136"/>
    </source>
</evidence>
<keyword evidence="5 8" id="KW-0812">Transmembrane</keyword>
<dbReference type="PANTHER" id="PTHR30269">
    <property type="entry name" value="TRANSMEMBRANE PROTEIN YFCA"/>
    <property type="match status" value="1"/>
</dbReference>
<dbReference type="STRING" id="385682.SAMN05444380_12339"/>
<evidence type="ECO:0000256" key="1">
    <source>
        <dbReference type="ARBA" id="ARBA00004651"/>
    </source>
</evidence>
<feature type="transmembrane region" description="Helical" evidence="8">
    <location>
        <begin position="13"/>
        <end position="33"/>
    </location>
</feature>
<keyword evidence="7 8" id="KW-0472">Membrane</keyword>
<feature type="transmembrane region" description="Helical" evidence="8">
    <location>
        <begin position="235"/>
        <end position="253"/>
    </location>
</feature>
<gene>
    <name evidence="9" type="ORF">SAMN05444380_12339</name>
</gene>
<comment type="similarity">
    <text evidence="2 8">Belongs to the 4-toluene sulfonate uptake permease (TSUP) (TC 2.A.102) family.</text>
</comment>
<feature type="transmembrane region" description="Helical" evidence="8">
    <location>
        <begin position="209"/>
        <end position="228"/>
    </location>
</feature>
<accession>A0A1I2EMU9</accession>
<keyword evidence="6 8" id="KW-1133">Transmembrane helix</keyword>
<keyword evidence="3" id="KW-0813">Transport</keyword>
<sequence length="254" mass="28459">MIESIINPLHTDWTTWLATLASALLVGLSKSGLKGIAMVTIPLLAHFYGGMASAGLLVTFLVFGDMFAIRYYYKSLRWEHIKKLYPYALAGIILALIIGKMITDNQFRNVIAISILVCLALIFYRDYSGTSGGFTQRNWFARTLGVTGGFATMIGNAAGPIFNLYLLSMRLPKNSFIATGAVFYLSMNLLKIPLHYFVWKSVTIETFQLNFVMLPAVWLGSVTGKYLVRFIPEREFRIFVTFVIAASAILLFFK</sequence>
<dbReference type="InterPro" id="IPR052017">
    <property type="entry name" value="TSUP"/>
</dbReference>
<evidence type="ECO:0000256" key="4">
    <source>
        <dbReference type="ARBA" id="ARBA00022475"/>
    </source>
</evidence>
<keyword evidence="10" id="KW-1185">Reference proteome</keyword>
<dbReference type="EMBL" id="FONA01000023">
    <property type="protein sequence ID" value="SFE94119.1"/>
    <property type="molecule type" value="Genomic_DNA"/>
</dbReference>
<evidence type="ECO:0000256" key="5">
    <source>
        <dbReference type="ARBA" id="ARBA00022692"/>
    </source>
</evidence>
<keyword evidence="4 8" id="KW-1003">Cell membrane</keyword>
<dbReference type="Proteomes" id="UP000181976">
    <property type="component" value="Unassembled WGS sequence"/>
</dbReference>
<reference evidence="9 10" key="1">
    <citation type="submission" date="2016-10" db="EMBL/GenBank/DDBJ databases">
        <authorList>
            <person name="de Groot N.N."/>
        </authorList>
    </citation>
    <scope>NUCLEOTIDE SEQUENCE [LARGE SCALE GENOMIC DNA]</scope>
    <source>
        <strain evidence="9 10">DSM 19012</strain>
    </source>
</reference>
<dbReference type="GO" id="GO:0005886">
    <property type="term" value="C:plasma membrane"/>
    <property type="evidence" value="ECO:0007669"/>
    <property type="project" value="UniProtKB-SubCell"/>
</dbReference>
<dbReference type="InParanoid" id="A0A1I2EMU9"/>
<dbReference type="AlphaFoldDB" id="A0A1I2EMU9"/>